<feature type="region of interest" description="Disordered" evidence="1">
    <location>
        <begin position="1"/>
        <end position="29"/>
    </location>
</feature>
<gene>
    <name evidence="2" type="ORF">Prudu_005106</name>
</gene>
<dbReference type="AlphaFoldDB" id="A0A4Y1QWU8"/>
<name>A0A4Y1QWU8_PRUDU</name>
<proteinExistence type="predicted"/>
<dbReference type="EMBL" id="AP019298">
    <property type="protein sequence ID" value="BBG96330.1"/>
    <property type="molecule type" value="Genomic_DNA"/>
</dbReference>
<accession>A0A4Y1QWU8</accession>
<evidence type="ECO:0000256" key="1">
    <source>
        <dbReference type="SAM" id="MobiDB-lite"/>
    </source>
</evidence>
<reference evidence="2" key="1">
    <citation type="journal article" date="2019" name="Science">
        <title>Mutation of a bHLH transcription factor allowed almond domestication.</title>
        <authorList>
            <person name="Sanchez-Perez R."/>
            <person name="Pavan S."/>
            <person name="Mazzeo R."/>
            <person name="Moldovan C."/>
            <person name="Aiese Cigliano R."/>
            <person name="Del Cueto J."/>
            <person name="Ricciardi F."/>
            <person name="Lotti C."/>
            <person name="Ricciardi L."/>
            <person name="Dicenta F."/>
            <person name="Lopez-Marques R.L."/>
            <person name="Lindberg Moller B."/>
        </authorList>
    </citation>
    <scope>NUCLEOTIDE SEQUENCE</scope>
</reference>
<sequence>MGAKSMGRGSSEGSLTKQNSSSGSSISSGHESLNFMRLALRFLLSLADSWKYRLHCQNMCSISCWTSPSWAIRIQG</sequence>
<protein>
    <submittedName>
        <fullName evidence="2">AGAMOUS-like 26</fullName>
    </submittedName>
</protein>
<feature type="compositionally biased region" description="Low complexity" evidence="1">
    <location>
        <begin position="20"/>
        <end position="29"/>
    </location>
</feature>
<organism evidence="2">
    <name type="scientific">Prunus dulcis</name>
    <name type="common">Almond</name>
    <name type="synonym">Amygdalus dulcis</name>
    <dbReference type="NCBI Taxonomy" id="3755"/>
    <lineage>
        <taxon>Eukaryota</taxon>
        <taxon>Viridiplantae</taxon>
        <taxon>Streptophyta</taxon>
        <taxon>Embryophyta</taxon>
        <taxon>Tracheophyta</taxon>
        <taxon>Spermatophyta</taxon>
        <taxon>Magnoliopsida</taxon>
        <taxon>eudicotyledons</taxon>
        <taxon>Gunneridae</taxon>
        <taxon>Pentapetalae</taxon>
        <taxon>rosids</taxon>
        <taxon>fabids</taxon>
        <taxon>Rosales</taxon>
        <taxon>Rosaceae</taxon>
        <taxon>Amygdaloideae</taxon>
        <taxon>Amygdaleae</taxon>
        <taxon>Prunus</taxon>
    </lineage>
</organism>
<evidence type="ECO:0000313" key="2">
    <source>
        <dbReference type="EMBL" id="BBG96330.1"/>
    </source>
</evidence>